<comment type="catalytic activity">
    <reaction evidence="1">
        <text>a 4-O-methyl-thymidine in DNA + L-cysteinyl-[protein] = a thymidine in DNA + S-methyl-L-cysteinyl-[protein]</text>
        <dbReference type="Rhea" id="RHEA:53428"/>
        <dbReference type="Rhea" id="RHEA-COMP:10131"/>
        <dbReference type="Rhea" id="RHEA-COMP:10132"/>
        <dbReference type="Rhea" id="RHEA-COMP:13555"/>
        <dbReference type="Rhea" id="RHEA-COMP:13556"/>
        <dbReference type="ChEBI" id="CHEBI:29950"/>
        <dbReference type="ChEBI" id="CHEBI:82612"/>
        <dbReference type="ChEBI" id="CHEBI:137386"/>
        <dbReference type="ChEBI" id="CHEBI:137387"/>
        <dbReference type="EC" id="2.1.1.63"/>
    </reaction>
</comment>
<keyword evidence="4" id="KW-0489">Methyltransferase</keyword>
<evidence type="ECO:0000256" key="3">
    <source>
        <dbReference type="ARBA" id="ARBA00011918"/>
    </source>
</evidence>
<dbReference type="GO" id="GO:0006281">
    <property type="term" value="P:DNA repair"/>
    <property type="evidence" value="ECO:0007669"/>
    <property type="project" value="UniProtKB-KW"/>
</dbReference>
<dbReference type="InterPro" id="IPR001497">
    <property type="entry name" value="MethylDNA_cys_MeTrfase_AS"/>
</dbReference>
<dbReference type="Gene3D" id="1.10.10.10">
    <property type="entry name" value="Winged helix-like DNA-binding domain superfamily/Winged helix DNA-binding domain"/>
    <property type="match status" value="1"/>
</dbReference>
<evidence type="ECO:0000256" key="6">
    <source>
        <dbReference type="ARBA" id="ARBA00022763"/>
    </source>
</evidence>
<evidence type="ECO:0000256" key="4">
    <source>
        <dbReference type="ARBA" id="ARBA00022603"/>
    </source>
</evidence>
<dbReference type="NCBIfam" id="TIGR00589">
    <property type="entry name" value="ogt"/>
    <property type="match status" value="1"/>
</dbReference>
<comment type="catalytic activity">
    <reaction evidence="8">
        <text>a 6-O-methyl-2'-deoxyguanosine in DNA + L-cysteinyl-[protein] = S-methyl-L-cysteinyl-[protein] + a 2'-deoxyguanosine in DNA</text>
        <dbReference type="Rhea" id="RHEA:24000"/>
        <dbReference type="Rhea" id="RHEA-COMP:10131"/>
        <dbReference type="Rhea" id="RHEA-COMP:10132"/>
        <dbReference type="Rhea" id="RHEA-COMP:11367"/>
        <dbReference type="Rhea" id="RHEA-COMP:11368"/>
        <dbReference type="ChEBI" id="CHEBI:29950"/>
        <dbReference type="ChEBI" id="CHEBI:82612"/>
        <dbReference type="ChEBI" id="CHEBI:85445"/>
        <dbReference type="ChEBI" id="CHEBI:85448"/>
        <dbReference type="EC" id="2.1.1.63"/>
    </reaction>
</comment>
<dbReference type="GO" id="GO:0003908">
    <property type="term" value="F:methylated-DNA-[protein]-cysteine S-methyltransferase activity"/>
    <property type="evidence" value="ECO:0007669"/>
    <property type="project" value="UniProtKB-EC"/>
</dbReference>
<dbReference type="PANTHER" id="PTHR10815">
    <property type="entry name" value="METHYLATED-DNA--PROTEIN-CYSTEINE METHYLTRANSFERASE"/>
    <property type="match status" value="1"/>
</dbReference>
<reference evidence="11" key="1">
    <citation type="submission" date="2017-01" db="EMBL/GenBank/DDBJ databases">
        <title>Novel pathways for hydrocarbon cycling and metabolic interdependencies in hydrothermal sediment communities.</title>
        <authorList>
            <person name="Dombrowski N."/>
            <person name="Seitz K."/>
            <person name="Teske A."/>
            <person name="Baker B."/>
        </authorList>
    </citation>
    <scope>NUCLEOTIDE SEQUENCE [LARGE SCALE GENOMIC DNA]</scope>
</reference>
<dbReference type="EMBL" id="MUKB01000011">
    <property type="protein sequence ID" value="OPX18509.1"/>
    <property type="molecule type" value="Genomic_DNA"/>
</dbReference>
<dbReference type="CDD" id="cd06445">
    <property type="entry name" value="ATase"/>
    <property type="match status" value="1"/>
</dbReference>
<proteinExistence type="inferred from homology"/>
<accession>A0A1V4QGM1</accession>
<dbReference type="AlphaFoldDB" id="A0A1V4QGM1"/>
<evidence type="ECO:0000256" key="5">
    <source>
        <dbReference type="ARBA" id="ARBA00022679"/>
    </source>
</evidence>
<comment type="caution">
    <text evidence="10">The sequence shown here is derived from an EMBL/GenBank/DDBJ whole genome shotgun (WGS) entry which is preliminary data.</text>
</comment>
<organism evidence="10 11">
    <name type="scientific">candidate division WOR-3 bacterium 4484_100</name>
    <dbReference type="NCBI Taxonomy" id="1936077"/>
    <lineage>
        <taxon>Bacteria</taxon>
        <taxon>Bacteria division WOR-3</taxon>
    </lineage>
</organism>
<keyword evidence="5" id="KW-0808">Transferase</keyword>
<evidence type="ECO:0000256" key="7">
    <source>
        <dbReference type="ARBA" id="ARBA00023204"/>
    </source>
</evidence>
<dbReference type="InterPro" id="IPR036388">
    <property type="entry name" value="WH-like_DNA-bd_sf"/>
</dbReference>
<dbReference type="SUPFAM" id="SSF46767">
    <property type="entry name" value="Methylated DNA-protein cysteine methyltransferase, C-terminal domain"/>
    <property type="match status" value="1"/>
</dbReference>
<dbReference type="Proteomes" id="UP000191663">
    <property type="component" value="Unassembled WGS sequence"/>
</dbReference>
<dbReference type="PROSITE" id="PS00374">
    <property type="entry name" value="MGMT"/>
    <property type="match status" value="1"/>
</dbReference>
<evidence type="ECO:0000256" key="1">
    <source>
        <dbReference type="ARBA" id="ARBA00001286"/>
    </source>
</evidence>
<gene>
    <name evidence="10" type="ORF">BXT86_00850</name>
</gene>
<evidence type="ECO:0000259" key="9">
    <source>
        <dbReference type="Pfam" id="PF01035"/>
    </source>
</evidence>
<dbReference type="Pfam" id="PF01035">
    <property type="entry name" value="DNA_binding_1"/>
    <property type="match status" value="1"/>
</dbReference>
<name>A0A1V4QGM1_UNCW3</name>
<sequence>MLARNHLSKFQRRVLYATRRIPRGRVTTYKKLAMKVGVKNGMRAVGQVLAKNPFPLVFPCHRVVKSDRSLGGFGGGIILKRYLLESEGIKFSATGRVLNRIW</sequence>
<evidence type="ECO:0000256" key="8">
    <source>
        <dbReference type="ARBA" id="ARBA00049348"/>
    </source>
</evidence>
<comment type="similarity">
    <text evidence="2">Belongs to the MGMT family.</text>
</comment>
<dbReference type="EC" id="2.1.1.63" evidence="3"/>
<protein>
    <recommendedName>
        <fullName evidence="3">methylated-DNA--[protein]-cysteine S-methyltransferase</fullName>
        <ecNumber evidence="3">2.1.1.63</ecNumber>
    </recommendedName>
</protein>
<dbReference type="PANTHER" id="PTHR10815:SF13">
    <property type="entry name" value="METHYLATED-DNA--PROTEIN-CYSTEINE METHYLTRANSFERASE"/>
    <property type="match status" value="1"/>
</dbReference>
<keyword evidence="7" id="KW-0234">DNA repair</keyword>
<dbReference type="FunFam" id="1.10.10.10:FF:000214">
    <property type="entry name" value="Methylated-DNA--protein-cysteine methyltransferase"/>
    <property type="match status" value="1"/>
</dbReference>
<dbReference type="GO" id="GO:0032259">
    <property type="term" value="P:methylation"/>
    <property type="evidence" value="ECO:0007669"/>
    <property type="project" value="UniProtKB-KW"/>
</dbReference>
<dbReference type="InterPro" id="IPR036217">
    <property type="entry name" value="MethylDNA_cys_MeTrfase_DNAb"/>
</dbReference>
<feature type="domain" description="Methylated-DNA-[protein]-cysteine S-methyltransferase DNA binding" evidence="9">
    <location>
        <begin position="9"/>
        <end position="89"/>
    </location>
</feature>
<evidence type="ECO:0000256" key="2">
    <source>
        <dbReference type="ARBA" id="ARBA00008711"/>
    </source>
</evidence>
<keyword evidence="6" id="KW-0227">DNA damage</keyword>
<evidence type="ECO:0000313" key="10">
    <source>
        <dbReference type="EMBL" id="OPX18509.1"/>
    </source>
</evidence>
<dbReference type="InterPro" id="IPR014048">
    <property type="entry name" value="MethylDNA_cys_MeTrfase_DNA-bd"/>
</dbReference>
<evidence type="ECO:0000313" key="11">
    <source>
        <dbReference type="Proteomes" id="UP000191663"/>
    </source>
</evidence>